<proteinExistence type="predicted"/>
<name>A0ABP9H7N6_9ACTN</name>
<evidence type="ECO:0000256" key="1">
    <source>
        <dbReference type="SAM" id="MobiDB-lite"/>
    </source>
</evidence>
<feature type="compositionally biased region" description="Low complexity" evidence="1">
    <location>
        <begin position="72"/>
        <end position="90"/>
    </location>
</feature>
<feature type="region of interest" description="Disordered" evidence="1">
    <location>
        <begin position="49"/>
        <end position="105"/>
    </location>
</feature>
<comment type="caution">
    <text evidence="2">The sequence shown here is derived from an EMBL/GenBank/DDBJ whole genome shotgun (WGS) entry which is preliminary data.</text>
</comment>
<reference evidence="3" key="1">
    <citation type="journal article" date="2019" name="Int. J. Syst. Evol. Microbiol.">
        <title>The Global Catalogue of Microorganisms (GCM) 10K type strain sequencing project: providing services to taxonomists for standard genome sequencing and annotation.</title>
        <authorList>
            <consortium name="The Broad Institute Genomics Platform"/>
            <consortium name="The Broad Institute Genome Sequencing Center for Infectious Disease"/>
            <person name="Wu L."/>
            <person name="Ma J."/>
        </authorList>
    </citation>
    <scope>NUCLEOTIDE SEQUENCE [LARGE SCALE GENOMIC DNA]</scope>
    <source>
        <strain evidence="3">JCM 17986</strain>
    </source>
</reference>
<protein>
    <recommendedName>
        <fullName evidence="4">Secreted protein</fullName>
    </recommendedName>
</protein>
<organism evidence="2 3">
    <name type="scientific">Yinghuangia aomiensis</name>
    <dbReference type="NCBI Taxonomy" id="676205"/>
    <lineage>
        <taxon>Bacteria</taxon>
        <taxon>Bacillati</taxon>
        <taxon>Actinomycetota</taxon>
        <taxon>Actinomycetes</taxon>
        <taxon>Kitasatosporales</taxon>
        <taxon>Streptomycetaceae</taxon>
        <taxon>Yinghuangia</taxon>
    </lineage>
</organism>
<feature type="compositionally biased region" description="Basic and acidic residues" evidence="1">
    <location>
        <begin position="49"/>
        <end position="59"/>
    </location>
</feature>
<sequence length="209" mass="21461">MSPYVVPAVIAAACAAGLTAAVRRVRRVRDARHAADARNEEFAPVFVPEARDSHADARGPELGADAEEDAEGVLAEAEAAPEAVPADADAFPPLRSTTPHPSQGLAPMLPPQLTGAHLLSLAARRTAVTGLRSGTAGGLDVFDFADGGSLVVMPADREIAARIAAALEQGQEVRLLGTSEVGSGRSLTFLVGGSTAYCLADRVYARPGS</sequence>
<gene>
    <name evidence="2" type="ORF">GCM10023205_28820</name>
</gene>
<evidence type="ECO:0000313" key="3">
    <source>
        <dbReference type="Proteomes" id="UP001500466"/>
    </source>
</evidence>
<evidence type="ECO:0008006" key="4">
    <source>
        <dbReference type="Google" id="ProtNLM"/>
    </source>
</evidence>
<evidence type="ECO:0000313" key="2">
    <source>
        <dbReference type="EMBL" id="GAA4963222.1"/>
    </source>
</evidence>
<dbReference type="EMBL" id="BAABHS010000009">
    <property type="protein sequence ID" value="GAA4963222.1"/>
    <property type="molecule type" value="Genomic_DNA"/>
</dbReference>
<dbReference type="Proteomes" id="UP001500466">
    <property type="component" value="Unassembled WGS sequence"/>
</dbReference>
<accession>A0ABP9H7N6</accession>
<dbReference type="RefSeq" id="WP_345675835.1">
    <property type="nucleotide sequence ID" value="NZ_BAABHS010000009.1"/>
</dbReference>
<keyword evidence="3" id="KW-1185">Reference proteome</keyword>